<dbReference type="RefSeq" id="WP_028528373.1">
    <property type="nucleotide sequence ID" value="NZ_CABLBR010000010.1"/>
</dbReference>
<evidence type="ECO:0000313" key="1">
    <source>
        <dbReference type="EMBL" id="UWP59678.1"/>
    </source>
</evidence>
<protein>
    <submittedName>
        <fullName evidence="1">Uncharacterized protein</fullName>
    </submittedName>
</protein>
<name>A0ABY5VI09_9FIRM</name>
<proteinExistence type="predicted"/>
<dbReference type="EMBL" id="CP102290">
    <property type="protein sequence ID" value="UWP59678.1"/>
    <property type="molecule type" value="Genomic_DNA"/>
</dbReference>
<reference evidence="1" key="1">
    <citation type="journal article" date="2022" name="Cell">
        <title>Design, construction, and in vivo augmentation of a complex gut microbiome.</title>
        <authorList>
            <person name="Cheng A.G."/>
            <person name="Ho P.Y."/>
            <person name="Aranda-Diaz A."/>
            <person name="Jain S."/>
            <person name="Yu F.B."/>
            <person name="Meng X."/>
            <person name="Wang M."/>
            <person name="Iakiviak M."/>
            <person name="Nagashima K."/>
            <person name="Zhao A."/>
            <person name="Murugkar P."/>
            <person name="Patil A."/>
            <person name="Atabakhsh K."/>
            <person name="Weakley A."/>
            <person name="Yan J."/>
            <person name="Brumbaugh A.R."/>
            <person name="Higginbottom S."/>
            <person name="Dimas A."/>
            <person name="Shiver A.L."/>
            <person name="Deutschbauer A."/>
            <person name="Neff N."/>
            <person name="Sonnenburg J.L."/>
            <person name="Huang K.C."/>
            <person name="Fischbach M.A."/>
        </authorList>
    </citation>
    <scope>NUCLEOTIDE SEQUENCE</scope>
    <source>
        <strain evidence="1">DSM 19829</strain>
    </source>
</reference>
<gene>
    <name evidence="1" type="ORF">NQ502_01040</name>
</gene>
<sequence>MLNWYKNLYVGDTAKKKEKKIRRKINNGSGMIGVYVITLAANPADHLEIISSNYLLQKPLRARCPMIVGIAEGYEEALELVEEIAGEVWEKTGGVQIRAFLENNQKA</sequence>
<keyword evidence="2" id="KW-1185">Reference proteome</keyword>
<organism evidence="1 2">
    <name type="scientific">Ruminococcus gauvreauii</name>
    <dbReference type="NCBI Taxonomy" id="438033"/>
    <lineage>
        <taxon>Bacteria</taxon>
        <taxon>Bacillati</taxon>
        <taxon>Bacillota</taxon>
        <taxon>Clostridia</taxon>
        <taxon>Eubacteriales</taxon>
        <taxon>Oscillospiraceae</taxon>
        <taxon>Ruminococcus</taxon>
    </lineage>
</organism>
<dbReference type="Proteomes" id="UP001060164">
    <property type="component" value="Chromosome"/>
</dbReference>
<evidence type="ECO:0000313" key="2">
    <source>
        <dbReference type="Proteomes" id="UP001060164"/>
    </source>
</evidence>
<accession>A0ABY5VI09</accession>